<evidence type="ECO:0000313" key="3">
    <source>
        <dbReference type="EMBL" id="KAF5835647.1"/>
    </source>
</evidence>
<feature type="compositionally biased region" description="Low complexity" evidence="2">
    <location>
        <begin position="1046"/>
        <end position="1076"/>
    </location>
</feature>
<feature type="compositionally biased region" description="Low complexity" evidence="2">
    <location>
        <begin position="58"/>
        <end position="69"/>
    </location>
</feature>
<evidence type="ECO:0000313" key="4">
    <source>
        <dbReference type="Proteomes" id="UP000815325"/>
    </source>
</evidence>
<feature type="compositionally biased region" description="Low complexity" evidence="2">
    <location>
        <begin position="33"/>
        <end position="43"/>
    </location>
</feature>
<feature type="coiled-coil region" evidence="1">
    <location>
        <begin position="910"/>
        <end position="937"/>
    </location>
</feature>
<feature type="compositionally biased region" description="Pro residues" evidence="2">
    <location>
        <begin position="999"/>
        <end position="1009"/>
    </location>
</feature>
<feature type="coiled-coil region" evidence="1">
    <location>
        <begin position="581"/>
        <end position="734"/>
    </location>
</feature>
<evidence type="ECO:0000256" key="1">
    <source>
        <dbReference type="SAM" id="Coils"/>
    </source>
</evidence>
<feature type="compositionally biased region" description="Low complexity" evidence="2">
    <location>
        <begin position="338"/>
        <end position="350"/>
    </location>
</feature>
<feature type="region of interest" description="Disordered" evidence="2">
    <location>
        <begin position="1"/>
        <end position="124"/>
    </location>
</feature>
<evidence type="ECO:0000256" key="2">
    <source>
        <dbReference type="SAM" id="MobiDB-lite"/>
    </source>
</evidence>
<keyword evidence="4" id="KW-1185">Reference proteome</keyword>
<feature type="region of interest" description="Disordered" evidence="2">
    <location>
        <begin position="1538"/>
        <end position="1574"/>
    </location>
</feature>
<feature type="region of interest" description="Disordered" evidence="2">
    <location>
        <begin position="308"/>
        <end position="370"/>
    </location>
</feature>
<feature type="coiled-coil region" evidence="1">
    <location>
        <begin position="770"/>
        <end position="828"/>
    </location>
</feature>
<feature type="region of interest" description="Disordered" evidence="2">
    <location>
        <begin position="1093"/>
        <end position="1159"/>
    </location>
</feature>
<feature type="coiled-coil region" evidence="1">
    <location>
        <begin position="504"/>
        <end position="538"/>
    </location>
</feature>
<reference evidence="3" key="1">
    <citation type="submission" date="2017-08" db="EMBL/GenBank/DDBJ databases">
        <authorList>
            <person name="Polle J.E."/>
            <person name="Barry K."/>
            <person name="Cushman J."/>
            <person name="Schmutz J."/>
            <person name="Tran D."/>
            <person name="Hathwaick L.T."/>
            <person name="Yim W.C."/>
            <person name="Jenkins J."/>
            <person name="Mckie-Krisberg Z.M."/>
            <person name="Prochnik S."/>
            <person name="Lindquist E."/>
            <person name="Dockter R.B."/>
            <person name="Adam C."/>
            <person name="Molina H."/>
            <person name="Bunkerborg J."/>
            <person name="Jin E."/>
            <person name="Buchheim M."/>
            <person name="Magnuson J."/>
        </authorList>
    </citation>
    <scope>NUCLEOTIDE SEQUENCE</scope>
    <source>
        <strain evidence="3">CCAP 19/18</strain>
    </source>
</reference>
<accession>A0ABQ7GM26</accession>
<feature type="compositionally biased region" description="Basic residues" evidence="2">
    <location>
        <begin position="1662"/>
        <end position="1671"/>
    </location>
</feature>
<gene>
    <name evidence="3" type="ORF">DUNSADRAFT_7099</name>
</gene>
<feature type="compositionally biased region" description="Polar residues" evidence="2">
    <location>
        <begin position="1093"/>
        <end position="1104"/>
    </location>
</feature>
<feature type="coiled-coil region" evidence="1">
    <location>
        <begin position="1443"/>
        <end position="1491"/>
    </location>
</feature>
<sequence length="1830" mass="193823">MPQHLSRPGSQQYASHGHMRSRLGMHSAETESAEAAGTSNAATLQHGRSTPTKEVGGSPLAAPAAALSLQRPFTCPAPSHTALDGNSRGVGPSSPGASAASHNRVAVSKPPPPPPLQQQQRQHSARFLRLQQLPLVSAAGGVAEGLSSSGVVGEEGEPPHRIASPQLLHDSGPANKLVRPSSLIGAPGSTGEHAGAASAKGLGAIGAGRGGDEASSLTQSPDVSAQLGGGSVFGAPDGWRSSAGGVLPKGWGGGKQAWGQQQQQPPTPGSAGARGGWSPSPRGSPLNAPAGQWDFASVRKSCGVSGLGEAGHGEEAEPCFRYGRPGGSKRGGPLLRGSATSKAPPATAPAFIRERGGMGATVPRPKTVPSKLDLETPSLNGTSKGMLVDLIEATRKSFAAGMGEWDLQAGEWGHPEFKQRLLKGPLGPEALKIRYGLKEPEQLKLYRVLYSYTVGFCDAVDEPTAGAHQREELLEMVFKVYAQLWEEALGVAFSTEVAKTFSTKDSALATVADLQAQLQDAQAENSQLKEQLAQFAKGSIDSMLARRMDTDRARTTEGEVHMLARAADTLSLKLAGAEAKQEGLTLAAQEARARKEDAEEQARKLLRQSAKLKAALKEQQAVSTRLAAKVKDFDRQLLAVNEDRRQLEAELNVHKARVAPVERPKTELERELADKTRAYSLLRTDFVVKMAELDESRHQNRELREKVQEMHATFDSASQRITQAQAEKEKFRHKWESNCMYTEDLEATNARMSLRNHELVRAYWPLMSHLREVEARCEAQGAELTRAQRVRTDLVEQVTTQQEQLQRAALYKQRMRGLEATLAAAEAAGEVPAYMLAELAPESAERLRAFVRGANMRVEGLTTQLVHLVDVHVGQQLAELQHEDERMSRSQAQEEKSGAPATPVSYMAKIASLRLQMQELEERMDLVQRVRTVNENRITVLEDERDAALSECASRDKWLYEVCNQAEALSEAVNRLLIRDPNSPPQVSRAAPGDALLPKPAPSPAPSPPTAQAMGSADGLQEREIFQAPLSQPGPGAPGTVAGQDATAPAAAPAAPKAAPEAAPEAAPGASASAPEAAPAAPAAGIAGAPVSGSVQAYDSSGSKGSPKGIAADSEPATGAGDQQQQQQQLGTQGAGEGENKSRSPSPRKGGREGGVYKVPQQEHGTRQILLGRLAVRVGAPSDTCRSLVAVDRCWETIAQLQQLKAQAAAYNATKEKDHADLAALRLRAEVAEEQLQAATQRLESLDQQAATITSSLETAQSGRAALESALNGARSELEELHAKHTRMEREYLAVKAQLLDAELHGGEAGAARDRALSDSQKAVKRMQQAEKETAEHRHQRKQLEADVVGLKAWVRTMQGTERAYRELLTELAQCQDKLELADKANSALQERVGVQDGQLEASRHQVTVLASQLQQSAQLALDEKRGGAAADHAVKMAAVAQVASAEEGRGLAERRAADAEERNRAVTARLASAEAELAASAAEAASLRQQLFTMQQQVVRLQALLPQLASGTQAIDCMTTKMEGRIGSLGAQVASLGRSASSSPAGAAGSEEHDGCGGSKRKHDGGSSGRREQQGTLLAACHALADSAEGMADAMVRALSSADAHCGAPQQVEVLVRLEGLVNDLMGLLNSSSSSSTNPPTGLLAAAASTPGVDAPSTPAARHRSPHRPSRSAAAQLVPAATGPPGSAWAAPAGGDLSSVQVVEEQPSLAASMVALQVARLEVTSLLAEARRAHEGVQDMVRHSEAEAARMRECMAEAEKEAARERERANGLCRSLLDMQVEMRKREGERTQALSALVDEHVAPALRAAAFEKAISGSIGSALPACHSK</sequence>
<dbReference type="EMBL" id="MU069695">
    <property type="protein sequence ID" value="KAF5835647.1"/>
    <property type="molecule type" value="Genomic_DNA"/>
</dbReference>
<proteinExistence type="predicted"/>
<feature type="region of interest" description="Disordered" evidence="2">
    <location>
        <begin position="1633"/>
        <end position="1693"/>
    </location>
</feature>
<feature type="compositionally biased region" description="Low complexity" evidence="2">
    <location>
        <begin position="1633"/>
        <end position="1645"/>
    </location>
</feature>
<feature type="coiled-coil region" evidence="1">
    <location>
        <begin position="1742"/>
        <end position="1776"/>
    </location>
</feature>
<feature type="compositionally biased region" description="Low complexity" evidence="2">
    <location>
        <begin position="1538"/>
        <end position="1550"/>
    </location>
</feature>
<feature type="region of interest" description="Disordered" evidence="2">
    <location>
        <begin position="880"/>
        <end position="900"/>
    </location>
</feature>
<dbReference type="Proteomes" id="UP000815325">
    <property type="component" value="Unassembled WGS sequence"/>
</dbReference>
<feature type="compositionally biased region" description="Low complexity" evidence="2">
    <location>
        <begin position="91"/>
        <end position="101"/>
    </location>
</feature>
<feature type="region of interest" description="Disordered" evidence="2">
    <location>
        <begin position="146"/>
        <end position="291"/>
    </location>
</feature>
<dbReference type="Gene3D" id="6.10.250.3110">
    <property type="match status" value="1"/>
</dbReference>
<feature type="compositionally biased region" description="Low complexity" evidence="2">
    <location>
        <begin position="1672"/>
        <end position="1693"/>
    </location>
</feature>
<keyword evidence="1" id="KW-0175">Coiled coil</keyword>
<feature type="compositionally biased region" description="Basic and acidic residues" evidence="2">
    <location>
        <begin position="880"/>
        <end position="897"/>
    </location>
</feature>
<feature type="region of interest" description="Disordered" evidence="2">
    <location>
        <begin position="980"/>
        <end position="1076"/>
    </location>
</feature>
<feature type="compositionally biased region" description="Low complexity" evidence="2">
    <location>
        <begin position="1118"/>
        <end position="1132"/>
    </location>
</feature>
<comment type="caution">
    <text evidence="3">The sequence shown here is derived from an EMBL/GenBank/DDBJ whole genome shotgun (WGS) entry which is preliminary data.</text>
</comment>
<name>A0ABQ7GM26_DUNSA</name>
<feature type="coiled-coil region" evidence="1">
    <location>
        <begin position="1222"/>
        <end position="1392"/>
    </location>
</feature>
<protein>
    <submittedName>
        <fullName evidence="3">Uncharacterized protein</fullName>
    </submittedName>
</protein>
<organism evidence="3 4">
    <name type="scientific">Dunaliella salina</name>
    <name type="common">Green alga</name>
    <name type="synonym">Protococcus salinus</name>
    <dbReference type="NCBI Taxonomy" id="3046"/>
    <lineage>
        <taxon>Eukaryota</taxon>
        <taxon>Viridiplantae</taxon>
        <taxon>Chlorophyta</taxon>
        <taxon>core chlorophytes</taxon>
        <taxon>Chlorophyceae</taxon>
        <taxon>CS clade</taxon>
        <taxon>Chlamydomonadales</taxon>
        <taxon>Dunaliellaceae</taxon>
        <taxon>Dunaliella</taxon>
    </lineage>
</organism>
<dbReference type="PANTHER" id="PTHR48125">
    <property type="entry name" value="LP07818P1"/>
    <property type="match status" value="1"/>
</dbReference>
<dbReference type="PANTHER" id="PTHR48125:SF10">
    <property type="entry name" value="OS12G0136300 PROTEIN"/>
    <property type="match status" value="1"/>
</dbReference>